<keyword evidence="2" id="KW-0808">Transferase</keyword>
<dbReference type="InterPro" id="IPR026590">
    <property type="entry name" value="Ssirtuin_cat_dom"/>
</dbReference>
<dbReference type="Proteomes" id="UP000019141">
    <property type="component" value="Unassembled WGS sequence"/>
</dbReference>
<accession>W4LEK7</accession>
<feature type="binding site" evidence="4">
    <location>
        <position position="142"/>
    </location>
    <ligand>
        <name>Zn(2+)</name>
        <dbReference type="ChEBI" id="CHEBI:29105"/>
    </ligand>
</feature>
<evidence type="ECO:0000256" key="3">
    <source>
        <dbReference type="ARBA" id="ARBA00023027"/>
    </source>
</evidence>
<feature type="binding site" evidence="4">
    <location>
        <position position="163"/>
    </location>
    <ligand>
        <name>Zn(2+)</name>
        <dbReference type="ChEBI" id="CHEBI:29105"/>
    </ligand>
</feature>
<evidence type="ECO:0000256" key="2">
    <source>
        <dbReference type="ARBA" id="ARBA00022679"/>
    </source>
</evidence>
<feature type="domain" description="Deacetylase sirtuin-type" evidence="5">
    <location>
        <begin position="3"/>
        <end position="261"/>
    </location>
</feature>
<feature type="binding site" evidence="4">
    <location>
        <position position="160"/>
    </location>
    <ligand>
        <name>Zn(2+)</name>
        <dbReference type="ChEBI" id="CHEBI:29105"/>
    </ligand>
</feature>
<dbReference type="Gene3D" id="3.40.50.1220">
    <property type="entry name" value="TPP-binding domain"/>
    <property type="match status" value="1"/>
</dbReference>
<comment type="caution">
    <text evidence="6">The sequence shown here is derived from an EMBL/GenBank/DDBJ whole genome shotgun (WGS) entry which is preliminary data.</text>
</comment>
<keyword evidence="4" id="KW-0862">Zinc</keyword>
<dbReference type="Gene3D" id="3.30.1600.10">
    <property type="entry name" value="SIR2/SIRT2 'Small Domain"/>
    <property type="match status" value="1"/>
</dbReference>
<dbReference type="InterPro" id="IPR026591">
    <property type="entry name" value="Sirtuin_cat_small_dom_sf"/>
</dbReference>
<evidence type="ECO:0000313" key="7">
    <source>
        <dbReference type="Proteomes" id="UP000019141"/>
    </source>
</evidence>
<protein>
    <recommendedName>
        <fullName evidence="1">protein acetyllysine N-acetyltransferase</fullName>
        <ecNumber evidence="1">2.3.1.286</ecNumber>
    </recommendedName>
</protein>
<sequence length="261" mass="28150">MSEFPQAEAIQQAARFLIESRYVMAMTGAGISVESGIPPFRGPGGLWTKYGEPPMNGYQRFLENPKAAWEERINPTGPSAILRETVATAEPNPGHTALVALEDMGILQFMITQNIDNLHRRAGSRNLAEIHGNSTLTRCIQCTSRYPLEAMPLDVLPPACPKCNGMVKIDTVAFGEPIPPDVLAQCQQTTHRCDCMLVIGTSATVFPAAAFPMQVCESGGRLIEVNPYESEITPLCAVSLRGPSGEILPQLVSAVQALLSS</sequence>
<dbReference type="EC" id="2.3.1.286" evidence="1"/>
<dbReference type="InterPro" id="IPR050134">
    <property type="entry name" value="NAD-dep_sirtuin_deacylases"/>
</dbReference>
<evidence type="ECO:0000259" key="5">
    <source>
        <dbReference type="PROSITE" id="PS50305"/>
    </source>
</evidence>
<dbReference type="PROSITE" id="PS50305">
    <property type="entry name" value="SIRTUIN"/>
    <property type="match status" value="1"/>
</dbReference>
<name>W4LEK7_ENTF1</name>
<proteinExistence type="predicted"/>
<evidence type="ECO:0000256" key="1">
    <source>
        <dbReference type="ARBA" id="ARBA00012928"/>
    </source>
</evidence>
<feature type="binding site" evidence="4">
    <location>
        <position position="139"/>
    </location>
    <ligand>
        <name>Zn(2+)</name>
        <dbReference type="ChEBI" id="CHEBI:29105"/>
    </ligand>
</feature>
<dbReference type="AlphaFoldDB" id="W4LEK7"/>
<keyword evidence="7" id="KW-1185">Reference proteome</keyword>
<gene>
    <name evidence="6" type="ORF">ETSY1_26955</name>
</gene>
<dbReference type="CDD" id="cd01407">
    <property type="entry name" value="SIR2-fam"/>
    <property type="match status" value="1"/>
</dbReference>
<keyword evidence="4" id="KW-0479">Metal-binding</keyword>
<dbReference type="Pfam" id="PF02146">
    <property type="entry name" value="SIR2"/>
    <property type="match status" value="1"/>
</dbReference>
<feature type="active site" description="Proton acceptor" evidence="4">
    <location>
        <position position="131"/>
    </location>
</feature>
<evidence type="ECO:0000313" key="6">
    <source>
        <dbReference type="EMBL" id="ETW96344.1"/>
    </source>
</evidence>
<dbReference type="GO" id="GO:0046872">
    <property type="term" value="F:metal ion binding"/>
    <property type="evidence" value="ECO:0007669"/>
    <property type="project" value="UniProtKB-KW"/>
</dbReference>
<dbReference type="SUPFAM" id="SSF52467">
    <property type="entry name" value="DHS-like NAD/FAD-binding domain"/>
    <property type="match status" value="1"/>
</dbReference>
<keyword evidence="3" id="KW-0520">NAD</keyword>
<dbReference type="GO" id="GO:0070403">
    <property type="term" value="F:NAD+ binding"/>
    <property type="evidence" value="ECO:0007669"/>
    <property type="project" value="InterPro"/>
</dbReference>
<reference evidence="6 7" key="1">
    <citation type="journal article" date="2014" name="Nature">
        <title>An environmental bacterial taxon with a large and distinct metabolic repertoire.</title>
        <authorList>
            <person name="Wilson M.C."/>
            <person name="Mori T."/>
            <person name="Ruckert C."/>
            <person name="Uria A.R."/>
            <person name="Helf M.J."/>
            <person name="Takada K."/>
            <person name="Gernert C."/>
            <person name="Steffens U.A."/>
            <person name="Heycke N."/>
            <person name="Schmitt S."/>
            <person name="Rinke C."/>
            <person name="Helfrich E.J."/>
            <person name="Brachmann A.O."/>
            <person name="Gurgui C."/>
            <person name="Wakimoto T."/>
            <person name="Kracht M."/>
            <person name="Crusemann M."/>
            <person name="Hentschel U."/>
            <person name="Abe I."/>
            <person name="Matsunaga S."/>
            <person name="Kalinowski J."/>
            <person name="Takeyama H."/>
            <person name="Piel J."/>
        </authorList>
    </citation>
    <scope>NUCLEOTIDE SEQUENCE [LARGE SCALE GENOMIC DNA]</scope>
    <source>
        <strain evidence="7">TSY1</strain>
    </source>
</reference>
<dbReference type="InterPro" id="IPR029035">
    <property type="entry name" value="DHS-like_NAD/FAD-binding_dom"/>
</dbReference>
<dbReference type="PATRIC" id="fig|1429438.4.peg.5147"/>
<evidence type="ECO:0000256" key="4">
    <source>
        <dbReference type="PROSITE-ProRule" id="PRU00236"/>
    </source>
</evidence>
<dbReference type="PANTHER" id="PTHR11085:SF10">
    <property type="entry name" value="NAD-DEPENDENT PROTEIN DEACYLASE SIRTUIN-5, MITOCHONDRIAL-RELATED"/>
    <property type="match status" value="1"/>
</dbReference>
<organism evidence="6 7">
    <name type="scientific">Entotheonella factor</name>
    <dbReference type="NCBI Taxonomy" id="1429438"/>
    <lineage>
        <taxon>Bacteria</taxon>
        <taxon>Pseudomonadati</taxon>
        <taxon>Nitrospinota/Tectimicrobiota group</taxon>
        <taxon>Candidatus Tectimicrobiota</taxon>
        <taxon>Candidatus Entotheonellia</taxon>
        <taxon>Candidatus Entotheonellales</taxon>
        <taxon>Candidatus Entotheonellaceae</taxon>
        <taxon>Candidatus Entotheonella</taxon>
    </lineage>
</organism>
<dbReference type="HOGENOM" id="CLU_023643_3_1_7"/>
<dbReference type="InterPro" id="IPR003000">
    <property type="entry name" value="Sirtuin"/>
</dbReference>
<dbReference type="PANTHER" id="PTHR11085">
    <property type="entry name" value="NAD-DEPENDENT PROTEIN DEACYLASE SIRTUIN-5, MITOCHONDRIAL-RELATED"/>
    <property type="match status" value="1"/>
</dbReference>
<dbReference type="GO" id="GO:0017136">
    <property type="term" value="F:histone deacetylase activity, NAD-dependent"/>
    <property type="evidence" value="ECO:0007669"/>
    <property type="project" value="TreeGrafter"/>
</dbReference>
<dbReference type="EMBL" id="AZHW01000799">
    <property type="protein sequence ID" value="ETW96344.1"/>
    <property type="molecule type" value="Genomic_DNA"/>
</dbReference>